<evidence type="ECO:0000313" key="1">
    <source>
        <dbReference type="EMBL" id="CAG7717294.1"/>
    </source>
</evidence>
<feature type="non-terminal residue" evidence="1">
    <location>
        <position position="1"/>
    </location>
</feature>
<organism evidence="1 2">
    <name type="scientific">Allacma fusca</name>
    <dbReference type="NCBI Taxonomy" id="39272"/>
    <lineage>
        <taxon>Eukaryota</taxon>
        <taxon>Metazoa</taxon>
        <taxon>Ecdysozoa</taxon>
        <taxon>Arthropoda</taxon>
        <taxon>Hexapoda</taxon>
        <taxon>Collembola</taxon>
        <taxon>Symphypleona</taxon>
        <taxon>Sminthuridae</taxon>
        <taxon>Allacma</taxon>
    </lineage>
</organism>
<dbReference type="AlphaFoldDB" id="A0A8J2K054"/>
<name>A0A8J2K054_9HEXA</name>
<dbReference type="EMBL" id="CAJVCH010044633">
    <property type="protein sequence ID" value="CAG7717294.1"/>
    <property type="molecule type" value="Genomic_DNA"/>
</dbReference>
<dbReference type="Proteomes" id="UP000708208">
    <property type="component" value="Unassembled WGS sequence"/>
</dbReference>
<protein>
    <submittedName>
        <fullName evidence="1">Uncharacterized protein</fullName>
    </submittedName>
</protein>
<sequence>HLHGLNINLMMTDIFFLKKMGKIWWDVSKISANYTIY</sequence>
<reference evidence="1" key="1">
    <citation type="submission" date="2021-06" db="EMBL/GenBank/DDBJ databases">
        <authorList>
            <person name="Hodson N. C."/>
            <person name="Mongue J. A."/>
            <person name="Jaron S. K."/>
        </authorList>
    </citation>
    <scope>NUCLEOTIDE SEQUENCE</scope>
</reference>
<accession>A0A8J2K054</accession>
<gene>
    <name evidence="1" type="ORF">AFUS01_LOCUS6758</name>
</gene>
<evidence type="ECO:0000313" key="2">
    <source>
        <dbReference type="Proteomes" id="UP000708208"/>
    </source>
</evidence>
<comment type="caution">
    <text evidence="1">The sequence shown here is derived from an EMBL/GenBank/DDBJ whole genome shotgun (WGS) entry which is preliminary data.</text>
</comment>
<proteinExistence type="predicted"/>
<keyword evidence="2" id="KW-1185">Reference proteome</keyword>